<dbReference type="InterPro" id="IPR002925">
    <property type="entry name" value="Dienelactn_hydro"/>
</dbReference>
<dbReference type="AlphaFoldDB" id="A0AAW1Q1I5"/>
<proteinExistence type="predicted"/>
<dbReference type="PANTHER" id="PTHR17630">
    <property type="entry name" value="DIENELACTONE HYDROLASE"/>
    <property type="match status" value="1"/>
</dbReference>
<sequence>MAEEFRACCASDHVWQGTPAGQEGHIGGVHAYIAQPGSTTDKAIVVIPDVFGHEAKNTRLGDNWTADRDRAALGTWMAQFPKEGQLAILRDVISDLKTKHGIKHIGAIGFCWGGRFTVLLAGSGEIDAGVVVHGSRITLEEVEAIQKPILFLFADNDRQIPAPFRKQIEETLPKLKAPAASKFYPGTEHGFGVRGDLNDQVVLDAANDAFAQALQFFKSHLGADG</sequence>
<evidence type="ECO:0000259" key="1">
    <source>
        <dbReference type="Pfam" id="PF01738"/>
    </source>
</evidence>
<accession>A0AAW1Q1I5</accession>
<evidence type="ECO:0000313" key="3">
    <source>
        <dbReference type="Proteomes" id="UP001489004"/>
    </source>
</evidence>
<keyword evidence="3" id="KW-1185">Reference proteome</keyword>
<dbReference type="InterPro" id="IPR029058">
    <property type="entry name" value="AB_hydrolase_fold"/>
</dbReference>
<comment type="caution">
    <text evidence="2">The sequence shown here is derived from an EMBL/GenBank/DDBJ whole genome shotgun (WGS) entry which is preliminary data.</text>
</comment>
<dbReference type="EMBL" id="JALJOR010000006">
    <property type="protein sequence ID" value="KAK9815770.1"/>
    <property type="molecule type" value="Genomic_DNA"/>
</dbReference>
<feature type="domain" description="Dienelactone hydrolase" evidence="1">
    <location>
        <begin position="72"/>
        <end position="220"/>
    </location>
</feature>
<dbReference type="SUPFAM" id="SSF53474">
    <property type="entry name" value="alpha/beta-Hydrolases"/>
    <property type="match status" value="1"/>
</dbReference>
<dbReference type="Proteomes" id="UP001489004">
    <property type="component" value="Unassembled WGS sequence"/>
</dbReference>
<evidence type="ECO:0000313" key="2">
    <source>
        <dbReference type="EMBL" id="KAK9815770.1"/>
    </source>
</evidence>
<name>A0AAW1Q1I5_9CHLO</name>
<protein>
    <recommendedName>
        <fullName evidence="1">Dienelactone hydrolase domain-containing protein</fullName>
    </recommendedName>
</protein>
<dbReference type="GO" id="GO:0016787">
    <property type="term" value="F:hydrolase activity"/>
    <property type="evidence" value="ECO:0007669"/>
    <property type="project" value="InterPro"/>
</dbReference>
<dbReference type="Gene3D" id="3.40.50.1820">
    <property type="entry name" value="alpha/beta hydrolase"/>
    <property type="match status" value="1"/>
</dbReference>
<gene>
    <name evidence="2" type="ORF">WJX72_009204</name>
</gene>
<dbReference type="Pfam" id="PF01738">
    <property type="entry name" value="DLH"/>
    <property type="match status" value="1"/>
</dbReference>
<organism evidence="2 3">
    <name type="scientific">[Myrmecia] bisecta</name>
    <dbReference type="NCBI Taxonomy" id="41462"/>
    <lineage>
        <taxon>Eukaryota</taxon>
        <taxon>Viridiplantae</taxon>
        <taxon>Chlorophyta</taxon>
        <taxon>core chlorophytes</taxon>
        <taxon>Trebouxiophyceae</taxon>
        <taxon>Trebouxiales</taxon>
        <taxon>Trebouxiaceae</taxon>
        <taxon>Myrmecia</taxon>
    </lineage>
</organism>
<dbReference type="PANTHER" id="PTHR17630:SF44">
    <property type="entry name" value="PROTEIN AIM2"/>
    <property type="match status" value="1"/>
</dbReference>
<reference evidence="2 3" key="1">
    <citation type="journal article" date="2024" name="Nat. Commun.">
        <title>Phylogenomics reveals the evolutionary origins of lichenization in chlorophyte algae.</title>
        <authorList>
            <person name="Puginier C."/>
            <person name="Libourel C."/>
            <person name="Otte J."/>
            <person name="Skaloud P."/>
            <person name="Haon M."/>
            <person name="Grisel S."/>
            <person name="Petersen M."/>
            <person name="Berrin J.G."/>
            <person name="Delaux P.M."/>
            <person name="Dal Grande F."/>
            <person name="Keller J."/>
        </authorList>
    </citation>
    <scope>NUCLEOTIDE SEQUENCE [LARGE SCALE GENOMIC DNA]</scope>
    <source>
        <strain evidence="2 3">SAG 2043</strain>
    </source>
</reference>